<feature type="DNA-binding region" description="Homeobox" evidence="8">
    <location>
        <begin position="390"/>
        <end position="452"/>
    </location>
</feature>
<evidence type="ECO:0000259" key="11">
    <source>
        <dbReference type="PROSITE" id="PS50071"/>
    </source>
</evidence>
<dbReference type="PANTHER" id="PTHR11850">
    <property type="entry name" value="HOMEOBOX PROTEIN TRANSCRIPTION FACTORS"/>
    <property type="match status" value="1"/>
</dbReference>
<keyword evidence="9" id="KW-0175">Coiled coil</keyword>
<dbReference type="InterPro" id="IPR006563">
    <property type="entry name" value="POX_dom"/>
</dbReference>
<dbReference type="AlphaFoldDB" id="W9SEJ2"/>
<evidence type="ECO:0000256" key="8">
    <source>
        <dbReference type="PROSITE-ProRule" id="PRU00108"/>
    </source>
</evidence>
<dbReference type="EMBL" id="KE346040">
    <property type="protein sequence ID" value="EXC25036.1"/>
    <property type="molecule type" value="Genomic_DNA"/>
</dbReference>
<evidence type="ECO:0000256" key="1">
    <source>
        <dbReference type="ARBA" id="ARBA00004123"/>
    </source>
</evidence>
<keyword evidence="5 8" id="KW-0371">Homeobox</keyword>
<dbReference type="SUPFAM" id="SSF46689">
    <property type="entry name" value="Homeodomain-like"/>
    <property type="match status" value="1"/>
</dbReference>
<dbReference type="KEGG" id="mnt:21404745"/>
<sequence>MVSQDSPPHPDTNNILHQFLISDSITTQNQFENQHFDAYGSSTNFRGSNNITFSPCPSQLGVLPSIQSLGERMSRSIDLVQAPTRVSSESEISHTRRLMDLLGAAAAANDTNHQAQRLSLSLGSQMLVPHVQYRQRSLNSDLMSQNYLLSGDQEPREEACSNPGVENVVNDEYPFPGSSLASSSASLNRHCSTLYGAASLSNAVGQSRYLKPTQSLLEEIVNIGGKAVDLSNEKYVSKLFRGSRRGSLILSSELKAEFCSSGAMSAEKQECQIKIAKLISLLEEVESRYEKYYHQMEEVMTAFEIIAGQGSAKSYTALALQAMSRHFCSLRDAIVSRINIEKRKLFQDLPKISAGLSQLSLFDRESRNDSNYNNRITLQQLGMMQSQRQAWRPIRGLPETSVTILRAWLFEHFLHPYPNDSEKLMLASQTGLTKNQVSNWFINARVRLWKPMIEEMYKEEFGDSSEESNPLGGGSMTREGVTDQEED</sequence>
<dbReference type="Proteomes" id="UP000030645">
    <property type="component" value="Unassembled WGS sequence"/>
</dbReference>
<dbReference type="CDD" id="cd00086">
    <property type="entry name" value="homeodomain"/>
    <property type="match status" value="1"/>
</dbReference>
<evidence type="ECO:0000256" key="3">
    <source>
        <dbReference type="ARBA" id="ARBA00023015"/>
    </source>
</evidence>
<dbReference type="InterPro" id="IPR050224">
    <property type="entry name" value="TALE_homeobox"/>
</dbReference>
<dbReference type="SMART" id="SM00389">
    <property type="entry name" value="HOX"/>
    <property type="match status" value="1"/>
</dbReference>
<evidence type="ECO:0000256" key="6">
    <source>
        <dbReference type="ARBA" id="ARBA00023163"/>
    </source>
</evidence>
<dbReference type="InterPro" id="IPR008422">
    <property type="entry name" value="KN_HD"/>
</dbReference>
<feature type="coiled-coil region" evidence="9">
    <location>
        <begin position="268"/>
        <end position="302"/>
    </location>
</feature>
<gene>
    <name evidence="12" type="ORF">L484_021907</name>
</gene>
<keyword evidence="13" id="KW-1185">Reference proteome</keyword>
<evidence type="ECO:0000256" key="2">
    <source>
        <dbReference type="ARBA" id="ARBA00006454"/>
    </source>
</evidence>
<organism evidence="12 13">
    <name type="scientific">Morus notabilis</name>
    <dbReference type="NCBI Taxonomy" id="981085"/>
    <lineage>
        <taxon>Eukaryota</taxon>
        <taxon>Viridiplantae</taxon>
        <taxon>Streptophyta</taxon>
        <taxon>Embryophyta</taxon>
        <taxon>Tracheophyta</taxon>
        <taxon>Spermatophyta</taxon>
        <taxon>Magnoliopsida</taxon>
        <taxon>eudicotyledons</taxon>
        <taxon>Gunneridae</taxon>
        <taxon>Pentapetalae</taxon>
        <taxon>rosids</taxon>
        <taxon>fabids</taxon>
        <taxon>Rosales</taxon>
        <taxon>Moraceae</taxon>
        <taxon>Moreae</taxon>
        <taxon>Morus</taxon>
    </lineage>
</organism>
<evidence type="ECO:0000313" key="12">
    <source>
        <dbReference type="EMBL" id="EXC25036.1"/>
    </source>
</evidence>
<evidence type="ECO:0000256" key="4">
    <source>
        <dbReference type="ARBA" id="ARBA00023125"/>
    </source>
</evidence>
<evidence type="ECO:0000256" key="7">
    <source>
        <dbReference type="ARBA" id="ARBA00023242"/>
    </source>
</evidence>
<reference evidence="13" key="1">
    <citation type="submission" date="2013-01" db="EMBL/GenBank/DDBJ databases">
        <title>Draft Genome Sequence of a Mulberry Tree, Morus notabilis C.K. Schneid.</title>
        <authorList>
            <person name="He N."/>
            <person name="Zhao S."/>
        </authorList>
    </citation>
    <scope>NUCLEOTIDE SEQUENCE</scope>
</reference>
<proteinExistence type="inferred from homology"/>
<name>W9SEJ2_9ROSA</name>
<keyword evidence="6" id="KW-0804">Transcription</keyword>
<dbReference type="GO" id="GO:0003677">
    <property type="term" value="F:DNA binding"/>
    <property type="evidence" value="ECO:0007669"/>
    <property type="project" value="UniProtKB-UniRule"/>
</dbReference>
<dbReference type="SMART" id="SM00574">
    <property type="entry name" value="POX"/>
    <property type="match status" value="1"/>
</dbReference>
<evidence type="ECO:0000256" key="5">
    <source>
        <dbReference type="ARBA" id="ARBA00023155"/>
    </source>
</evidence>
<dbReference type="GO" id="GO:0006355">
    <property type="term" value="P:regulation of DNA-templated transcription"/>
    <property type="evidence" value="ECO:0007669"/>
    <property type="project" value="InterPro"/>
</dbReference>
<evidence type="ECO:0000256" key="10">
    <source>
        <dbReference type="SAM" id="MobiDB-lite"/>
    </source>
</evidence>
<dbReference type="InterPro" id="IPR001356">
    <property type="entry name" value="HD"/>
</dbReference>
<comment type="subcellular location">
    <subcellularLocation>
        <location evidence="1 8">Nucleus</location>
    </subcellularLocation>
</comment>
<dbReference type="eggNOG" id="KOG0773">
    <property type="taxonomic scope" value="Eukaryota"/>
</dbReference>
<keyword evidence="3" id="KW-0805">Transcription regulation</keyword>
<keyword evidence="4 8" id="KW-0238">DNA-binding</keyword>
<accession>W9SEJ2</accession>
<dbReference type="Pfam" id="PF07526">
    <property type="entry name" value="POX"/>
    <property type="match status" value="1"/>
</dbReference>
<evidence type="ECO:0000313" key="13">
    <source>
        <dbReference type="Proteomes" id="UP000030645"/>
    </source>
</evidence>
<keyword evidence="7 8" id="KW-0539">Nucleus</keyword>
<dbReference type="PROSITE" id="PS50071">
    <property type="entry name" value="HOMEOBOX_2"/>
    <property type="match status" value="1"/>
</dbReference>
<dbReference type="Pfam" id="PF05920">
    <property type="entry name" value="Homeobox_KN"/>
    <property type="match status" value="1"/>
</dbReference>
<comment type="similarity">
    <text evidence="2">Belongs to the TALE/BELL homeobox family.</text>
</comment>
<dbReference type="STRING" id="981085.W9SEJ2"/>
<dbReference type="InterPro" id="IPR009057">
    <property type="entry name" value="Homeodomain-like_sf"/>
</dbReference>
<feature type="domain" description="Homeobox" evidence="11">
    <location>
        <begin position="388"/>
        <end position="451"/>
    </location>
</feature>
<protein>
    <submittedName>
        <fullName evidence="12">BEL1-like homeodomain protein 11</fullName>
    </submittedName>
</protein>
<dbReference type="OrthoDB" id="10056939at2759"/>
<feature type="region of interest" description="Disordered" evidence="10">
    <location>
        <begin position="460"/>
        <end position="487"/>
    </location>
</feature>
<dbReference type="Gene3D" id="1.10.10.60">
    <property type="entry name" value="Homeodomain-like"/>
    <property type="match status" value="1"/>
</dbReference>
<dbReference type="GO" id="GO:0005634">
    <property type="term" value="C:nucleus"/>
    <property type="evidence" value="ECO:0007669"/>
    <property type="project" value="UniProtKB-SubCell"/>
</dbReference>
<evidence type="ECO:0000256" key="9">
    <source>
        <dbReference type="SAM" id="Coils"/>
    </source>
</evidence>